<organism evidence="1">
    <name type="scientific">freshwater metagenome</name>
    <dbReference type="NCBI Taxonomy" id="449393"/>
    <lineage>
        <taxon>unclassified sequences</taxon>
        <taxon>metagenomes</taxon>
        <taxon>ecological metagenomes</taxon>
    </lineage>
</organism>
<accession>A0A6J7J9H6</accession>
<sequence length="179" mass="19170">MRRVVATTVLVTCAFLTAGCGLLQADTEPRTELGPLQPVKAEGFRVGLPCDPTESVETEAVAGNELATSIWMCDAGESAYTVSRTPLPRGVPFDLDEAVQGAADGVGGQVASASSIRYSGARGRDIRIETTYERQSATVFQRMLVHEGALIQVQAVLLEEGAQVAPDRYDRMLESLVLR</sequence>
<proteinExistence type="predicted"/>
<reference evidence="1" key="1">
    <citation type="submission" date="2020-05" db="EMBL/GenBank/DDBJ databases">
        <authorList>
            <person name="Chiriac C."/>
            <person name="Salcher M."/>
            <person name="Ghai R."/>
            <person name="Kavagutti S V."/>
        </authorList>
    </citation>
    <scope>NUCLEOTIDE SEQUENCE</scope>
</reference>
<name>A0A6J7J9H6_9ZZZZ</name>
<dbReference type="PROSITE" id="PS51257">
    <property type="entry name" value="PROKAR_LIPOPROTEIN"/>
    <property type="match status" value="1"/>
</dbReference>
<gene>
    <name evidence="1" type="ORF">UFOPK3662_01754</name>
</gene>
<dbReference type="AlphaFoldDB" id="A0A6J7J9H6"/>
<protein>
    <submittedName>
        <fullName evidence="1">Unannotated protein</fullName>
    </submittedName>
</protein>
<dbReference type="EMBL" id="CAFBMW010000012">
    <property type="protein sequence ID" value="CAB4939052.1"/>
    <property type="molecule type" value="Genomic_DNA"/>
</dbReference>
<evidence type="ECO:0000313" key="1">
    <source>
        <dbReference type="EMBL" id="CAB4939052.1"/>
    </source>
</evidence>